<keyword evidence="2" id="KW-1185">Reference proteome</keyword>
<name>A0ABV6J2H6_9BACL</name>
<dbReference type="RefSeq" id="WP_204821901.1">
    <property type="nucleotide sequence ID" value="NZ_JANHOF010000015.1"/>
</dbReference>
<comment type="caution">
    <text evidence="1">The sequence shown here is derived from an EMBL/GenBank/DDBJ whole genome shotgun (WGS) entry which is preliminary data.</text>
</comment>
<organism evidence="1 2">
    <name type="scientific">Paenibacillus mendelii</name>
    <dbReference type="NCBI Taxonomy" id="206163"/>
    <lineage>
        <taxon>Bacteria</taxon>
        <taxon>Bacillati</taxon>
        <taxon>Bacillota</taxon>
        <taxon>Bacilli</taxon>
        <taxon>Bacillales</taxon>
        <taxon>Paenibacillaceae</taxon>
        <taxon>Paenibacillus</taxon>
    </lineage>
</organism>
<evidence type="ECO:0000313" key="2">
    <source>
        <dbReference type="Proteomes" id="UP001589818"/>
    </source>
</evidence>
<protein>
    <submittedName>
        <fullName evidence="1">Uncharacterized protein</fullName>
    </submittedName>
</protein>
<sequence>MALKAADRLVQPYIGLGQRYLFHEKWLAYQLLAAKRQSILVIPIHPKGQ</sequence>
<dbReference type="EMBL" id="JBHLVF010000003">
    <property type="protein sequence ID" value="MFC0389936.1"/>
    <property type="molecule type" value="Genomic_DNA"/>
</dbReference>
<evidence type="ECO:0000313" key="1">
    <source>
        <dbReference type="EMBL" id="MFC0389936.1"/>
    </source>
</evidence>
<proteinExistence type="predicted"/>
<accession>A0ABV6J2H6</accession>
<reference evidence="1 2" key="1">
    <citation type="submission" date="2024-09" db="EMBL/GenBank/DDBJ databases">
        <authorList>
            <person name="Sun Q."/>
            <person name="Mori K."/>
        </authorList>
    </citation>
    <scope>NUCLEOTIDE SEQUENCE [LARGE SCALE GENOMIC DNA]</scope>
    <source>
        <strain evidence="1 2">CCM 4839</strain>
    </source>
</reference>
<dbReference type="Proteomes" id="UP001589818">
    <property type="component" value="Unassembled WGS sequence"/>
</dbReference>
<gene>
    <name evidence="1" type="ORF">ACFFJ8_00960</name>
</gene>